<evidence type="ECO:0000259" key="7">
    <source>
        <dbReference type="PROSITE" id="PS50850"/>
    </source>
</evidence>
<dbReference type="SUPFAM" id="SSF103473">
    <property type="entry name" value="MFS general substrate transporter"/>
    <property type="match status" value="1"/>
</dbReference>
<feature type="transmembrane region" description="Helical" evidence="6">
    <location>
        <begin position="168"/>
        <end position="189"/>
    </location>
</feature>
<comment type="subcellular location">
    <subcellularLocation>
        <location evidence="1">Cell membrane</location>
        <topology evidence="1">Multi-pass membrane protein</topology>
    </subcellularLocation>
</comment>
<dbReference type="Gene3D" id="1.20.1250.20">
    <property type="entry name" value="MFS general substrate transporter like domains"/>
    <property type="match status" value="1"/>
</dbReference>
<dbReference type="InterPro" id="IPR020846">
    <property type="entry name" value="MFS_dom"/>
</dbReference>
<evidence type="ECO:0000256" key="4">
    <source>
        <dbReference type="ARBA" id="ARBA00022989"/>
    </source>
</evidence>
<reference evidence="8 9" key="1">
    <citation type="submission" date="2019-07" db="EMBL/GenBank/DDBJ databases">
        <title>Whole genome shotgun sequence of Sporosarcina luteola NBRC 105378.</title>
        <authorList>
            <person name="Hosoyama A."/>
            <person name="Uohara A."/>
            <person name="Ohji S."/>
            <person name="Ichikawa N."/>
        </authorList>
    </citation>
    <scope>NUCLEOTIDE SEQUENCE [LARGE SCALE GENOMIC DNA]</scope>
    <source>
        <strain evidence="8 9">NBRC 105378</strain>
    </source>
</reference>
<feature type="transmembrane region" description="Helical" evidence="6">
    <location>
        <begin position="104"/>
        <end position="127"/>
    </location>
</feature>
<comment type="caution">
    <text evidence="8">The sequence shown here is derived from an EMBL/GenBank/DDBJ whole genome shotgun (WGS) entry which is preliminary data.</text>
</comment>
<gene>
    <name evidence="8" type="ORF">SLU01_27940</name>
</gene>
<keyword evidence="9" id="KW-1185">Reference proteome</keyword>
<organism evidence="8 9">
    <name type="scientific">Sporosarcina luteola</name>
    <dbReference type="NCBI Taxonomy" id="582850"/>
    <lineage>
        <taxon>Bacteria</taxon>
        <taxon>Bacillati</taxon>
        <taxon>Bacillota</taxon>
        <taxon>Bacilli</taxon>
        <taxon>Bacillales</taxon>
        <taxon>Caryophanaceae</taxon>
        <taxon>Sporosarcina</taxon>
    </lineage>
</organism>
<evidence type="ECO:0000256" key="5">
    <source>
        <dbReference type="ARBA" id="ARBA00023136"/>
    </source>
</evidence>
<keyword evidence="3 6" id="KW-0812">Transmembrane</keyword>
<evidence type="ECO:0000256" key="2">
    <source>
        <dbReference type="ARBA" id="ARBA00022448"/>
    </source>
</evidence>
<protein>
    <recommendedName>
        <fullName evidence="7">Major facilitator superfamily (MFS) profile domain-containing protein</fullName>
    </recommendedName>
</protein>
<feature type="domain" description="Major facilitator superfamily (MFS) profile" evidence="7">
    <location>
        <begin position="10"/>
        <end position="229"/>
    </location>
</feature>
<dbReference type="InterPro" id="IPR011701">
    <property type="entry name" value="MFS"/>
</dbReference>
<dbReference type="EMBL" id="BJYL01000038">
    <property type="protein sequence ID" value="GEN84482.1"/>
    <property type="molecule type" value="Genomic_DNA"/>
</dbReference>
<dbReference type="InterPro" id="IPR050327">
    <property type="entry name" value="Proton-linked_MCT"/>
</dbReference>
<sequence length="229" mass="23951">MNQKSKFHYAWWILIALSIIVGVGKGAINNTAGLFLTSVTEDLGIGMGSLSLYFSVSAVVTLFFLPIGGKLMAKYDTRLILSMGIVLQAGAFALFGFMSSVWGWYLLAIPLAVGGVFITVIAGPVIINQWFKKSNGLALGVLSAVGGGIGAISQIIAAALIGDFGWRYAYMMVGGVAILIVVPIVILLIKRSPQAHGVLPYGAEDVNVGQENVQGVSAAEAGIDMATAK</sequence>
<feature type="transmembrane region" description="Helical" evidence="6">
    <location>
        <begin position="139"/>
        <end position="162"/>
    </location>
</feature>
<evidence type="ECO:0000313" key="9">
    <source>
        <dbReference type="Proteomes" id="UP000321901"/>
    </source>
</evidence>
<dbReference type="InterPro" id="IPR036259">
    <property type="entry name" value="MFS_trans_sf"/>
</dbReference>
<dbReference type="Proteomes" id="UP000321901">
    <property type="component" value="Unassembled WGS sequence"/>
</dbReference>
<name>A0A511ZAL6_9BACL</name>
<evidence type="ECO:0000313" key="8">
    <source>
        <dbReference type="EMBL" id="GEN84482.1"/>
    </source>
</evidence>
<keyword evidence="4 6" id="KW-1133">Transmembrane helix</keyword>
<dbReference type="PROSITE" id="PS50850">
    <property type="entry name" value="MFS"/>
    <property type="match status" value="1"/>
</dbReference>
<accession>A0A511ZAL6</accession>
<evidence type="ECO:0000256" key="3">
    <source>
        <dbReference type="ARBA" id="ARBA00022692"/>
    </source>
</evidence>
<dbReference type="RefSeq" id="WP_308507739.1">
    <property type="nucleotide sequence ID" value="NZ_BJYL01000038.1"/>
</dbReference>
<dbReference type="PANTHER" id="PTHR11360:SF284">
    <property type="entry name" value="EG:103B4.3 PROTEIN-RELATED"/>
    <property type="match status" value="1"/>
</dbReference>
<keyword evidence="2" id="KW-0813">Transport</keyword>
<feature type="transmembrane region" description="Helical" evidence="6">
    <location>
        <begin position="79"/>
        <end position="98"/>
    </location>
</feature>
<proteinExistence type="predicted"/>
<dbReference type="PANTHER" id="PTHR11360">
    <property type="entry name" value="MONOCARBOXYLATE TRANSPORTER"/>
    <property type="match status" value="1"/>
</dbReference>
<evidence type="ECO:0000256" key="1">
    <source>
        <dbReference type="ARBA" id="ARBA00004651"/>
    </source>
</evidence>
<evidence type="ECO:0000256" key="6">
    <source>
        <dbReference type="SAM" id="Phobius"/>
    </source>
</evidence>
<keyword evidence="5 6" id="KW-0472">Membrane</keyword>
<dbReference type="GO" id="GO:0005886">
    <property type="term" value="C:plasma membrane"/>
    <property type="evidence" value="ECO:0007669"/>
    <property type="project" value="UniProtKB-SubCell"/>
</dbReference>
<dbReference type="GO" id="GO:0022857">
    <property type="term" value="F:transmembrane transporter activity"/>
    <property type="evidence" value="ECO:0007669"/>
    <property type="project" value="InterPro"/>
</dbReference>
<dbReference type="Pfam" id="PF07690">
    <property type="entry name" value="MFS_1"/>
    <property type="match status" value="1"/>
</dbReference>
<dbReference type="AlphaFoldDB" id="A0A511ZAL6"/>
<feature type="transmembrane region" description="Helical" evidence="6">
    <location>
        <begin position="50"/>
        <end position="67"/>
    </location>
</feature>